<dbReference type="Proteomes" id="UP000305874">
    <property type="component" value="Unassembled WGS sequence"/>
</dbReference>
<dbReference type="AlphaFoldDB" id="A0A5S3Z1U9"/>
<protein>
    <submittedName>
        <fullName evidence="2">Agglutinin biogenesis protein MshD</fullName>
    </submittedName>
</protein>
<name>A0A5S3Z1U9_9GAMM</name>
<keyword evidence="1" id="KW-0812">Transmembrane</keyword>
<evidence type="ECO:0000313" key="3">
    <source>
        <dbReference type="Proteomes" id="UP000305874"/>
    </source>
</evidence>
<reference evidence="2 3" key="1">
    <citation type="submission" date="2017-12" db="EMBL/GenBank/DDBJ databases">
        <authorList>
            <person name="Paulsen S."/>
            <person name="Gram L.K."/>
        </authorList>
    </citation>
    <scope>NUCLEOTIDE SEQUENCE [LARGE SCALE GENOMIC DNA]</scope>
    <source>
        <strain evidence="2 3">S2897</strain>
    </source>
</reference>
<keyword evidence="1" id="KW-0472">Membrane</keyword>
<sequence>MAVKRPRANGFTLVELILGIVIFAIAMVIVFTLIAPQARQSAEPLVQVKAAKLGQSLMNEILGKAYDENSDRSPPFQRCDEKPVGCTLAANLGEDTGESDSGNVCGGRVNYDDVDDYIDMPQQPVCDAQGSPLLDYGQYRANVSVVYDQDYTQSTSDTGDSAKRVDISVFAPNGEVYRFQIYRGNY</sequence>
<dbReference type="NCBIfam" id="TIGR02532">
    <property type="entry name" value="IV_pilin_GFxxxE"/>
    <property type="match status" value="1"/>
</dbReference>
<evidence type="ECO:0000313" key="2">
    <source>
        <dbReference type="EMBL" id="TMP86178.1"/>
    </source>
</evidence>
<proteinExistence type="predicted"/>
<dbReference type="InterPro" id="IPR012902">
    <property type="entry name" value="N_methyl_site"/>
</dbReference>
<accession>A0A5S3Z1U9</accession>
<organism evidence="2 3">
    <name type="scientific">Pseudoalteromonas ruthenica</name>
    <dbReference type="NCBI Taxonomy" id="151081"/>
    <lineage>
        <taxon>Bacteria</taxon>
        <taxon>Pseudomonadati</taxon>
        <taxon>Pseudomonadota</taxon>
        <taxon>Gammaproteobacteria</taxon>
        <taxon>Alteromonadales</taxon>
        <taxon>Pseudoalteromonadaceae</taxon>
        <taxon>Pseudoalteromonas</taxon>
    </lineage>
</organism>
<dbReference type="Pfam" id="PF07963">
    <property type="entry name" value="N_methyl"/>
    <property type="match status" value="1"/>
</dbReference>
<comment type="caution">
    <text evidence="2">The sequence shown here is derived from an EMBL/GenBank/DDBJ whole genome shotgun (WGS) entry which is preliminary data.</text>
</comment>
<reference evidence="3" key="2">
    <citation type="submission" date="2019-06" db="EMBL/GenBank/DDBJ databases">
        <title>Co-occurence of chitin degradation, pigmentation and bioactivity in marine Pseudoalteromonas.</title>
        <authorList>
            <person name="Sonnenschein E.C."/>
            <person name="Bech P.K."/>
        </authorList>
    </citation>
    <scope>NUCLEOTIDE SEQUENCE [LARGE SCALE GENOMIC DNA]</scope>
    <source>
        <strain evidence="3">S2897</strain>
    </source>
</reference>
<dbReference type="EMBL" id="PNCG01000015">
    <property type="protein sequence ID" value="TMP86178.1"/>
    <property type="molecule type" value="Genomic_DNA"/>
</dbReference>
<feature type="transmembrane region" description="Helical" evidence="1">
    <location>
        <begin position="12"/>
        <end position="35"/>
    </location>
</feature>
<keyword evidence="1" id="KW-1133">Transmembrane helix</keyword>
<gene>
    <name evidence="2" type="ORF">CWC05_14550</name>
</gene>
<evidence type="ECO:0000256" key="1">
    <source>
        <dbReference type="SAM" id="Phobius"/>
    </source>
</evidence>
<dbReference type="RefSeq" id="WP_138548659.1">
    <property type="nucleotide sequence ID" value="NZ_PNBS01000017.1"/>
</dbReference>